<dbReference type="PANTHER" id="PTHR37299:SF1">
    <property type="entry name" value="STAGE 0 SPORULATION PROTEIN A HOMOLOG"/>
    <property type="match status" value="1"/>
</dbReference>
<protein>
    <submittedName>
        <fullName evidence="4">DNA-binding response regulator, LytR/AlgR family</fullName>
    </submittedName>
</protein>
<dbReference type="InterPro" id="IPR001789">
    <property type="entry name" value="Sig_transdc_resp-reg_receiver"/>
</dbReference>
<dbReference type="PANTHER" id="PTHR37299">
    <property type="entry name" value="TRANSCRIPTIONAL REGULATOR-RELATED"/>
    <property type="match status" value="1"/>
</dbReference>
<gene>
    <name evidence="4" type="ORF">SAMN05421766_103225</name>
</gene>
<reference evidence="4 5" key="1">
    <citation type="submission" date="2017-01" db="EMBL/GenBank/DDBJ databases">
        <authorList>
            <person name="Varghese N."/>
            <person name="Submissions S."/>
        </authorList>
    </citation>
    <scope>NUCLEOTIDE SEQUENCE [LARGE SCALE GENOMIC DNA]</scope>
    <source>
        <strain evidence="4 5">DSM 2061</strain>
    </source>
</reference>
<dbReference type="InterPro" id="IPR011006">
    <property type="entry name" value="CheY-like_superfamily"/>
</dbReference>
<dbReference type="Gene3D" id="2.40.50.1020">
    <property type="entry name" value="LytTr DNA-binding domain"/>
    <property type="match status" value="1"/>
</dbReference>
<dbReference type="PROSITE" id="PS50930">
    <property type="entry name" value="HTH_LYTTR"/>
    <property type="match status" value="1"/>
</dbReference>
<sequence length="243" mass="28328">MDYTYAIIDSDATSNLQLQHYLEDYGDFTCAALAQNSVEGTNVILKYSPDIVFINLNDTASESFHMVMELHQYMNQLPLIIGISKSKEHAYDAIKNGFFDYWILPYNEFDIRKSLLRLKKQMPAKTEPQTLCLKSYRDFQYINTDDILYLQADNNSTEFVMKDGTINNAYKTLKTFENQLPKNFVRIHQSFIVNTNFISRISYGKSYCTLKHNKKQLPFSKSYRENIDILKKLLSKNTIPTLN</sequence>
<evidence type="ECO:0000313" key="5">
    <source>
        <dbReference type="Proteomes" id="UP000185728"/>
    </source>
</evidence>
<dbReference type="EMBL" id="FTOB01000003">
    <property type="protein sequence ID" value="SIS66379.1"/>
    <property type="molecule type" value="Genomic_DNA"/>
</dbReference>
<dbReference type="PROSITE" id="PS50110">
    <property type="entry name" value="RESPONSE_REGULATORY"/>
    <property type="match status" value="1"/>
</dbReference>
<keyword evidence="4" id="KW-0238">DNA-binding</keyword>
<feature type="domain" description="HTH LytTR-type" evidence="3">
    <location>
        <begin position="131"/>
        <end position="236"/>
    </location>
</feature>
<dbReference type="InterPro" id="IPR007492">
    <property type="entry name" value="LytTR_DNA-bd_dom"/>
</dbReference>
<dbReference type="Proteomes" id="UP000185728">
    <property type="component" value="Unassembled WGS sequence"/>
</dbReference>
<dbReference type="SMART" id="SM00850">
    <property type="entry name" value="LytTR"/>
    <property type="match status" value="1"/>
</dbReference>
<dbReference type="InterPro" id="IPR046947">
    <property type="entry name" value="LytR-like"/>
</dbReference>
<comment type="caution">
    <text evidence="1">Lacks conserved residue(s) required for the propagation of feature annotation.</text>
</comment>
<proteinExistence type="predicted"/>
<feature type="domain" description="Response regulatory" evidence="2">
    <location>
        <begin position="4"/>
        <end position="119"/>
    </location>
</feature>
<evidence type="ECO:0000259" key="3">
    <source>
        <dbReference type="PROSITE" id="PS50930"/>
    </source>
</evidence>
<evidence type="ECO:0000256" key="1">
    <source>
        <dbReference type="PROSITE-ProRule" id="PRU00169"/>
    </source>
</evidence>
<dbReference type="SUPFAM" id="SSF52172">
    <property type="entry name" value="CheY-like"/>
    <property type="match status" value="1"/>
</dbReference>
<dbReference type="Gene3D" id="3.40.50.2300">
    <property type="match status" value="1"/>
</dbReference>
<dbReference type="GO" id="GO:0003677">
    <property type="term" value="F:DNA binding"/>
    <property type="evidence" value="ECO:0007669"/>
    <property type="project" value="UniProtKB-KW"/>
</dbReference>
<name>A0ABY1KQU3_9FLAO</name>
<accession>A0ABY1KQU3</accession>
<dbReference type="RefSeq" id="WP_076455030.1">
    <property type="nucleotide sequence ID" value="NZ_FTOB01000003.1"/>
</dbReference>
<comment type="caution">
    <text evidence="4">The sequence shown here is derived from an EMBL/GenBank/DDBJ whole genome shotgun (WGS) entry which is preliminary data.</text>
</comment>
<organism evidence="4 5">
    <name type="scientific">Zobellia uliginosa</name>
    <dbReference type="NCBI Taxonomy" id="143224"/>
    <lineage>
        <taxon>Bacteria</taxon>
        <taxon>Pseudomonadati</taxon>
        <taxon>Bacteroidota</taxon>
        <taxon>Flavobacteriia</taxon>
        <taxon>Flavobacteriales</taxon>
        <taxon>Flavobacteriaceae</taxon>
        <taxon>Zobellia</taxon>
    </lineage>
</organism>
<evidence type="ECO:0000259" key="2">
    <source>
        <dbReference type="PROSITE" id="PS50110"/>
    </source>
</evidence>
<dbReference type="Pfam" id="PF04397">
    <property type="entry name" value="LytTR"/>
    <property type="match status" value="1"/>
</dbReference>
<evidence type="ECO:0000313" key="4">
    <source>
        <dbReference type="EMBL" id="SIS66379.1"/>
    </source>
</evidence>
<keyword evidence="5" id="KW-1185">Reference proteome</keyword>